<evidence type="ECO:0000256" key="4">
    <source>
        <dbReference type="ARBA" id="ARBA00022692"/>
    </source>
</evidence>
<dbReference type="CDD" id="cd11386">
    <property type="entry name" value="MCP_signal"/>
    <property type="match status" value="1"/>
</dbReference>
<keyword evidence="4 9" id="KW-0812">Transmembrane</keyword>
<keyword evidence="12" id="KW-1185">Reference proteome</keyword>
<dbReference type="Gene3D" id="1.10.287.950">
    <property type="entry name" value="Methyl-accepting chemotaxis protein"/>
    <property type="match status" value="1"/>
</dbReference>
<dbReference type="FunFam" id="1.10.287.950:FF:000001">
    <property type="entry name" value="Methyl-accepting chemotaxis sensory transducer"/>
    <property type="match status" value="1"/>
</dbReference>
<protein>
    <recommendedName>
        <fullName evidence="10">Methyl-accepting transducer domain-containing protein</fullName>
    </recommendedName>
</protein>
<proteinExistence type="inferred from homology"/>
<dbReference type="PROSITE" id="PS50111">
    <property type="entry name" value="CHEMOTAXIS_TRANSDUC_2"/>
    <property type="match status" value="1"/>
</dbReference>
<dbReference type="GO" id="GO:0004888">
    <property type="term" value="F:transmembrane signaling receptor activity"/>
    <property type="evidence" value="ECO:0007669"/>
    <property type="project" value="InterPro"/>
</dbReference>
<dbReference type="InterPro" id="IPR004089">
    <property type="entry name" value="MCPsignal_dom"/>
</dbReference>
<organism evidence="11 12">
    <name type="scientific">Trinickia violacea</name>
    <dbReference type="NCBI Taxonomy" id="2571746"/>
    <lineage>
        <taxon>Bacteria</taxon>
        <taxon>Pseudomonadati</taxon>
        <taxon>Pseudomonadota</taxon>
        <taxon>Betaproteobacteria</taxon>
        <taxon>Burkholderiales</taxon>
        <taxon>Burkholderiaceae</taxon>
        <taxon>Trinickia</taxon>
    </lineage>
</organism>
<dbReference type="Proteomes" id="UP000298656">
    <property type="component" value="Chromosome 1"/>
</dbReference>
<comment type="similarity">
    <text evidence="7">Belongs to the methyl-accepting chemotaxis (MCP) protein family.</text>
</comment>
<feature type="transmembrane region" description="Helical" evidence="9">
    <location>
        <begin position="187"/>
        <end position="208"/>
    </location>
</feature>
<evidence type="ECO:0000256" key="1">
    <source>
        <dbReference type="ARBA" id="ARBA00004651"/>
    </source>
</evidence>
<dbReference type="GO" id="GO:0005886">
    <property type="term" value="C:plasma membrane"/>
    <property type="evidence" value="ECO:0007669"/>
    <property type="project" value="UniProtKB-SubCell"/>
</dbReference>
<evidence type="ECO:0000313" key="11">
    <source>
        <dbReference type="EMBL" id="QCP49768.1"/>
    </source>
</evidence>
<sequence>MKRISLNAKLWSALTLMWLGLLLLGGWGALQERGTMIRDRRADIKNIVDTADDIVKDYAAQAAAGKLSTDAAQQEAKQRLSTMRYGTDGYLFILDSRPVVVMHATNASLRNKDVSSVRDTNGKLLFVDMVKTARGEGEGYVDYEGILVGTNTRAPKVTFVKYFEPWDWTIATGVFMQDINQAFYRNLLINLAVLAAIGAAVTIAMLLIMRNIKRSLGGEPAYAAQIATRIASRDLQAAVQLQPGDDDSLLHAIASMQTNLSSVIGEIRASTESITSAAQQIAAGNLDLSSRTEEQAASLQETAASMEELTGAVRNNAESATQATALAAKASDIAARGGDVVSRVVSTMEEISASSDKISDIIGVIDGIAFQTNILALNAAVEAARAGEQGRGFAVVAGEVRTLAQRSAAAAKEIKALIGDSASKVQGGATLVGEAGRTMEAIVQSVKQVSGIMAEISAASAEQSTGIEQVNQAVAQMDTVTQQNAALVEQVSAAAHSMHDQAASLARAVREFKIRETAANALSMQR</sequence>
<dbReference type="SUPFAM" id="SSF58104">
    <property type="entry name" value="Methyl-accepting chemotaxis protein (MCP) signaling domain"/>
    <property type="match status" value="1"/>
</dbReference>
<evidence type="ECO:0000256" key="5">
    <source>
        <dbReference type="ARBA" id="ARBA00022989"/>
    </source>
</evidence>
<dbReference type="PANTHER" id="PTHR43531:SF14">
    <property type="entry name" value="METHYL-ACCEPTING CHEMOTAXIS PROTEIN I-RELATED"/>
    <property type="match status" value="1"/>
</dbReference>
<dbReference type="PANTHER" id="PTHR43531">
    <property type="entry name" value="PROTEIN ICFG"/>
    <property type="match status" value="1"/>
</dbReference>
<evidence type="ECO:0000256" key="7">
    <source>
        <dbReference type="ARBA" id="ARBA00029447"/>
    </source>
</evidence>
<name>A0A4P8ILI7_9BURK</name>
<dbReference type="RefSeq" id="WP_137332592.1">
    <property type="nucleotide sequence ID" value="NZ_CP040077.1"/>
</dbReference>
<dbReference type="OrthoDB" id="8555762at2"/>
<keyword evidence="8" id="KW-0807">Transducer</keyword>
<dbReference type="InterPro" id="IPR033480">
    <property type="entry name" value="sCache_2"/>
</dbReference>
<evidence type="ECO:0000259" key="10">
    <source>
        <dbReference type="PROSITE" id="PS50111"/>
    </source>
</evidence>
<dbReference type="KEGG" id="tvl:FAZ95_11635"/>
<keyword evidence="6 9" id="KW-0472">Membrane</keyword>
<dbReference type="InterPro" id="IPR051310">
    <property type="entry name" value="MCP_chemotaxis"/>
</dbReference>
<keyword evidence="5 9" id="KW-1133">Transmembrane helix</keyword>
<evidence type="ECO:0000256" key="8">
    <source>
        <dbReference type="PROSITE-ProRule" id="PRU00284"/>
    </source>
</evidence>
<dbReference type="SMART" id="SM01049">
    <property type="entry name" value="Cache_2"/>
    <property type="match status" value="1"/>
</dbReference>
<evidence type="ECO:0000313" key="12">
    <source>
        <dbReference type="Proteomes" id="UP000298656"/>
    </source>
</evidence>
<dbReference type="InterPro" id="IPR004090">
    <property type="entry name" value="Chemotax_Me-accpt_rcpt"/>
</dbReference>
<dbReference type="Pfam" id="PF17200">
    <property type="entry name" value="sCache_2"/>
    <property type="match status" value="1"/>
</dbReference>
<evidence type="ECO:0000256" key="3">
    <source>
        <dbReference type="ARBA" id="ARBA00022481"/>
    </source>
</evidence>
<dbReference type="GO" id="GO:0007165">
    <property type="term" value="P:signal transduction"/>
    <property type="evidence" value="ECO:0007669"/>
    <property type="project" value="UniProtKB-KW"/>
</dbReference>
<dbReference type="Gene3D" id="3.30.450.20">
    <property type="entry name" value="PAS domain"/>
    <property type="match status" value="1"/>
</dbReference>
<reference evidence="11 12" key="1">
    <citation type="submission" date="2019-05" db="EMBL/GenBank/DDBJ databases">
        <title>Burkholderia sp. DHOD12, isolated from subtropical forest soil.</title>
        <authorList>
            <person name="Gao Z.-H."/>
            <person name="Qiu L.-H."/>
        </authorList>
    </citation>
    <scope>NUCLEOTIDE SEQUENCE [LARGE SCALE GENOMIC DNA]</scope>
    <source>
        <strain evidence="11 12">DHOD12</strain>
    </source>
</reference>
<dbReference type="GO" id="GO:0006935">
    <property type="term" value="P:chemotaxis"/>
    <property type="evidence" value="ECO:0007669"/>
    <property type="project" value="InterPro"/>
</dbReference>
<feature type="domain" description="Methyl-accepting transducer" evidence="10">
    <location>
        <begin position="270"/>
        <end position="499"/>
    </location>
</feature>
<accession>A0A4P8ILI7</accession>
<evidence type="ECO:0000256" key="2">
    <source>
        <dbReference type="ARBA" id="ARBA00022475"/>
    </source>
</evidence>
<comment type="subcellular location">
    <subcellularLocation>
        <location evidence="1">Cell membrane</location>
        <topology evidence="1">Multi-pass membrane protein</topology>
    </subcellularLocation>
</comment>
<keyword evidence="3" id="KW-0488">Methylation</keyword>
<dbReference type="PRINTS" id="PR00260">
    <property type="entry name" value="CHEMTRNSDUCR"/>
</dbReference>
<evidence type="ECO:0000256" key="6">
    <source>
        <dbReference type="ARBA" id="ARBA00023136"/>
    </source>
</evidence>
<gene>
    <name evidence="11" type="ORF">FAZ95_11635</name>
</gene>
<dbReference type="AlphaFoldDB" id="A0A4P8ILI7"/>
<evidence type="ECO:0000256" key="9">
    <source>
        <dbReference type="SAM" id="Phobius"/>
    </source>
</evidence>
<dbReference type="SMART" id="SM00283">
    <property type="entry name" value="MA"/>
    <property type="match status" value="1"/>
</dbReference>
<dbReference type="EMBL" id="CP040077">
    <property type="protein sequence ID" value="QCP49768.1"/>
    <property type="molecule type" value="Genomic_DNA"/>
</dbReference>
<keyword evidence="2" id="KW-1003">Cell membrane</keyword>
<dbReference type="Pfam" id="PF00015">
    <property type="entry name" value="MCPsignal"/>
    <property type="match status" value="1"/>
</dbReference>